<name>A0A9W6X1G6_9STRA</name>
<keyword evidence="2" id="KW-1185">Reference proteome</keyword>
<gene>
    <name evidence="1" type="ORF">Pfra01_000467100</name>
</gene>
<protein>
    <submittedName>
        <fullName evidence="1">Unnamed protein product</fullName>
    </submittedName>
</protein>
<evidence type="ECO:0000313" key="2">
    <source>
        <dbReference type="Proteomes" id="UP001165121"/>
    </source>
</evidence>
<organism evidence="1 2">
    <name type="scientific">Phytophthora fragariaefolia</name>
    <dbReference type="NCBI Taxonomy" id="1490495"/>
    <lineage>
        <taxon>Eukaryota</taxon>
        <taxon>Sar</taxon>
        <taxon>Stramenopiles</taxon>
        <taxon>Oomycota</taxon>
        <taxon>Peronosporomycetes</taxon>
        <taxon>Peronosporales</taxon>
        <taxon>Peronosporaceae</taxon>
        <taxon>Phytophthora</taxon>
    </lineage>
</organism>
<proteinExistence type="predicted"/>
<comment type="caution">
    <text evidence="1">The sequence shown here is derived from an EMBL/GenBank/DDBJ whole genome shotgun (WGS) entry which is preliminary data.</text>
</comment>
<dbReference type="EMBL" id="BSXT01000365">
    <property type="protein sequence ID" value="GMF25710.1"/>
    <property type="molecule type" value="Genomic_DNA"/>
</dbReference>
<dbReference type="AlphaFoldDB" id="A0A9W6X1G6"/>
<reference evidence="1" key="1">
    <citation type="submission" date="2023-04" db="EMBL/GenBank/DDBJ databases">
        <title>Phytophthora fragariaefolia NBRC 109709.</title>
        <authorList>
            <person name="Ichikawa N."/>
            <person name="Sato H."/>
            <person name="Tonouchi N."/>
        </authorList>
    </citation>
    <scope>NUCLEOTIDE SEQUENCE</scope>
    <source>
        <strain evidence="1">NBRC 109709</strain>
    </source>
</reference>
<dbReference type="Proteomes" id="UP001165121">
    <property type="component" value="Unassembled WGS sequence"/>
</dbReference>
<accession>A0A9W6X1G6</accession>
<sequence length="150" mass="16080">MANATMSIGIPLCNISTNVRTGDENSICCLGGKTLITNSWSLVRMTSSASVPVVTYRQFSISRGLPAQRATNKAKLVEDEHALPSRSSWNWSLVGGWSGSTALCTRSRNSVDSAANLFHPQVSCTPHLSPFDCSTAIASQSLTCPWTSWA</sequence>
<evidence type="ECO:0000313" key="1">
    <source>
        <dbReference type="EMBL" id="GMF25710.1"/>
    </source>
</evidence>